<accession>A0A540WJF0</accession>
<feature type="non-terminal residue" evidence="3">
    <location>
        <position position="159"/>
    </location>
</feature>
<dbReference type="AlphaFoldDB" id="A0A540WJF0"/>
<feature type="domain" description="Condensation" evidence="2">
    <location>
        <begin position="30"/>
        <end position="159"/>
    </location>
</feature>
<gene>
    <name evidence="3" type="ORF">FJV41_49200</name>
</gene>
<reference evidence="3 4" key="1">
    <citation type="submission" date="2019-06" db="EMBL/GenBank/DDBJ databases">
        <authorList>
            <person name="Livingstone P."/>
            <person name="Whitworth D."/>
        </authorList>
    </citation>
    <scope>NUCLEOTIDE SEQUENCE [LARGE SCALE GENOMIC DNA]</scope>
    <source>
        <strain evidence="3 4">AM401</strain>
    </source>
</reference>
<dbReference type="RefSeq" id="WP_220137972.1">
    <property type="nucleotide sequence ID" value="NZ_VIFM01000540.1"/>
</dbReference>
<dbReference type="InterPro" id="IPR023213">
    <property type="entry name" value="CAT-like_dom_sf"/>
</dbReference>
<protein>
    <submittedName>
        <fullName evidence="3">Condensation protein</fullName>
    </submittedName>
</protein>
<proteinExistence type="predicted"/>
<name>A0A540WJF0_9BACT</name>
<evidence type="ECO:0000313" key="3">
    <source>
        <dbReference type="EMBL" id="TQF08574.1"/>
    </source>
</evidence>
<dbReference type="GO" id="GO:0031177">
    <property type="term" value="F:phosphopantetheine binding"/>
    <property type="evidence" value="ECO:0007669"/>
    <property type="project" value="TreeGrafter"/>
</dbReference>
<dbReference type="PANTHER" id="PTHR45527:SF1">
    <property type="entry name" value="FATTY ACID SYNTHASE"/>
    <property type="match status" value="1"/>
</dbReference>
<dbReference type="EMBL" id="VIFM01000540">
    <property type="protein sequence ID" value="TQF08574.1"/>
    <property type="molecule type" value="Genomic_DNA"/>
</dbReference>
<evidence type="ECO:0000256" key="1">
    <source>
        <dbReference type="SAM" id="MobiDB-lite"/>
    </source>
</evidence>
<dbReference type="Pfam" id="PF00668">
    <property type="entry name" value="Condensation"/>
    <property type="match status" value="1"/>
</dbReference>
<sequence length="159" mass="18005">MSQSEQSTRTKVERAGRRPPLVHQPHGGVVEQSFAQQRLWFLAQLDPDGSAYNAPFAARLKGRLDVGALEEAFLEVVRRHESLRTTFGEVDGRPVQRIHEAVEFSLRVEEVKEGDVKARVEEEARGPFDLERGPLLRAKVLKVGEAEHVLVWVVHHIVF</sequence>
<dbReference type="GO" id="GO:0003824">
    <property type="term" value="F:catalytic activity"/>
    <property type="evidence" value="ECO:0007669"/>
    <property type="project" value="InterPro"/>
</dbReference>
<dbReference type="PANTHER" id="PTHR45527">
    <property type="entry name" value="NONRIBOSOMAL PEPTIDE SYNTHETASE"/>
    <property type="match status" value="1"/>
</dbReference>
<dbReference type="GO" id="GO:0043041">
    <property type="term" value="P:amino acid activation for nonribosomal peptide biosynthetic process"/>
    <property type="evidence" value="ECO:0007669"/>
    <property type="project" value="TreeGrafter"/>
</dbReference>
<dbReference type="GO" id="GO:0005737">
    <property type="term" value="C:cytoplasm"/>
    <property type="evidence" value="ECO:0007669"/>
    <property type="project" value="TreeGrafter"/>
</dbReference>
<dbReference type="InterPro" id="IPR001242">
    <property type="entry name" value="Condensation_dom"/>
</dbReference>
<dbReference type="Proteomes" id="UP000315369">
    <property type="component" value="Unassembled WGS sequence"/>
</dbReference>
<feature type="region of interest" description="Disordered" evidence="1">
    <location>
        <begin position="1"/>
        <end position="26"/>
    </location>
</feature>
<organism evidence="3 4">
    <name type="scientific">Myxococcus llanfairpwllgwyngyllgogerychwyrndrobwllllantysiliogogogochensis</name>
    <dbReference type="NCBI Taxonomy" id="2590453"/>
    <lineage>
        <taxon>Bacteria</taxon>
        <taxon>Pseudomonadati</taxon>
        <taxon>Myxococcota</taxon>
        <taxon>Myxococcia</taxon>
        <taxon>Myxococcales</taxon>
        <taxon>Cystobacterineae</taxon>
        <taxon>Myxococcaceae</taxon>
        <taxon>Myxococcus</taxon>
    </lineage>
</organism>
<dbReference type="Gene3D" id="3.30.559.10">
    <property type="entry name" value="Chloramphenicol acetyltransferase-like domain"/>
    <property type="match status" value="1"/>
</dbReference>
<evidence type="ECO:0000313" key="4">
    <source>
        <dbReference type="Proteomes" id="UP000315369"/>
    </source>
</evidence>
<dbReference type="GO" id="GO:0044550">
    <property type="term" value="P:secondary metabolite biosynthetic process"/>
    <property type="evidence" value="ECO:0007669"/>
    <property type="project" value="TreeGrafter"/>
</dbReference>
<evidence type="ECO:0000259" key="2">
    <source>
        <dbReference type="Pfam" id="PF00668"/>
    </source>
</evidence>
<keyword evidence="4" id="KW-1185">Reference proteome</keyword>
<comment type="caution">
    <text evidence="3">The sequence shown here is derived from an EMBL/GenBank/DDBJ whole genome shotgun (WGS) entry which is preliminary data.</text>
</comment>
<dbReference type="SUPFAM" id="SSF52777">
    <property type="entry name" value="CoA-dependent acyltransferases"/>
    <property type="match status" value="1"/>
</dbReference>